<evidence type="ECO:0000313" key="2">
    <source>
        <dbReference type="EMBL" id="CAG6540833.1"/>
    </source>
</evidence>
<proteinExistence type="predicted"/>
<reference evidence="2" key="1">
    <citation type="submission" date="2021-05" db="EMBL/GenBank/DDBJ databases">
        <authorList>
            <person name="Alioto T."/>
            <person name="Alioto T."/>
            <person name="Gomez Garrido J."/>
        </authorList>
    </citation>
    <scope>NUCLEOTIDE SEQUENCE</scope>
</reference>
<name>A0A8D8MUC0_CULPI</name>
<dbReference type="EMBL" id="HBUE01223601">
    <property type="protein sequence ID" value="CAG6540833.1"/>
    <property type="molecule type" value="Transcribed_RNA"/>
</dbReference>
<feature type="region of interest" description="Disordered" evidence="1">
    <location>
        <begin position="1"/>
        <end position="34"/>
    </location>
</feature>
<dbReference type="EMBL" id="HBUE01330265">
    <property type="protein sequence ID" value="CAG6592899.1"/>
    <property type="molecule type" value="Transcribed_RNA"/>
</dbReference>
<dbReference type="EMBL" id="HBUE01223604">
    <property type="protein sequence ID" value="CAG6540838.1"/>
    <property type="molecule type" value="Transcribed_RNA"/>
</dbReference>
<organism evidence="2">
    <name type="scientific">Culex pipiens</name>
    <name type="common">House mosquito</name>
    <dbReference type="NCBI Taxonomy" id="7175"/>
    <lineage>
        <taxon>Eukaryota</taxon>
        <taxon>Metazoa</taxon>
        <taxon>Ecdysozoa</taxon>
        <taxon>Arthropoda</taxon>
        <taxon>Hexapoda</taxon>
        <taxon>Insecta</taxon>
        <taxon>Pterygota</taxon>
        <taxon>Neoptera</taxon>
        <taxon>Endopterygota</taxon>
        <taxon>Diptera</taxon>
        <taxon>Nematocera</taxon>
        <taxon>Culicoidea</taxon>
        <taxon>Culicidae</taxon>
        <taxon>Culicinae</taxon>
        <taxon>Culicini</taxon>
        <taxon>Culex</taxon>
        <taxon>Culex</taxon>
    </lineage>
</organism>
<dbReference type="EMBL" id="HBUE01223599">
    <property type="protein sequence ID" value="CAG6540828.1"/>
    <property type="molecule type" value="Transcribed_RNA"/>
</dbReference>
<protein>
    <submittedName>
        <fullName evidence="2">(northern house mosquito) hypothetical protein</fullName>
    </submittedName>
</protein>
<sequence>MPADSPPPAAQARYYRPDSRRWTSWSPKRNCATRAPLPSDIATRLIHFARLQAAAFVAAAAQDLPPFRPPSEPRPARRSSQVVPRPAEIDSTKLPAAVAERPEPFPAAAFPSSGSTAGPVPPNLPDRWTCSGTGSGSASSSRFRRKRRNALFGSFSRRA</sequence>
<feature type="region of interest" description="Disordered" evidence="1">
    <location>
        <begin position="64"/>
        <end position="159"/>
    </location>
</feature>
<evidence type="ECO:0000256" key="1">
    <source>
        <dbReference type="SAM" id="MobiDB-lite"/>
    </source>
</evidence>
<feature type="compositionally biased region" description="Low complexity" evidence="1">
    <location>
        <begin position="106"/>
        <end position="118"/>
    </location>
</feature>
<dbReference type="AlphaFoldDB" id="A0A8D8MUC0"/>
<dbReference type="EMBL" id="HBUE01330270">
    <property type="protein sequence ID" value="CAG6592909.1"/>
    <property type="molecule type" value="Transcribed_RNA"/>
</dbReference>
<accession>A0A8D8MUC0</accession>
<dbReference type="EMBL" id="HBUE01330267">
    <property type="protein sequence ID" value="CAG6592904.1"/>
    <property type="molecule type" value="Transcribed_RNA"/>
</dbReference>